<evidence type="ECO:0000313" key="2">
    <source>
        <dbReference type="Proteomes" id="UP000023152"/>
    </source>
</evidence>
<keyword evidence="2" id="KW-1185">Reference proteome</keyword>
<proteinExistence type="predicted"/>
<organism evidence="1 2">
    <name type="scientific">Reticulomyxa filosa</name>
    <dbReference type="NCBI Taxonomy" id="46433"/>
    <lineage>
        <taxon>Eukaryota</taxon>
        <taxon>Sar</taxon>
        <taxon>Rhizaria</taxon>
        <taxon>Retaria</taxon>
        <taxon>Foraminifera</taxon>
        <taxon>Monothalamids</taxon>
        <taxon>Reticulomyxidae</taxon>
        <taxon>Reticulomyxa</taxon>
    </lineage>
</organism>
<comment type="caution">
    <text evidence="1">The sequence shown here is derived from an EMBL/GenBank/DDBJ whole genome shotgun (WGS) entry which is preliminary data.</text>
</comment>
<dbReference type="Proteomes" id="UP000023152">
    <property type="component" value="Unassembled WGS sequence"/>
</dbReference>
<reference evidence="1 2" key="1">
    <citation type="journal article" date="2013" name="Curr. Biol.">
        <title>The Genome of the Foraminiferan Reticulomyxa filosa.</title>
        <authorList>
            <person name="Glockner G."/>
            <person name="Hulsmann N."/>
            <person name="Schleicher M."/>
            <person name="Noegel A.A."/>
            <person name="Eichinger L."/>
            <person name="Gallinger C."/>
            <person name="Pawlowski J."/>
            <person name="Sierra R."/>
            <person name="Euteneuer U."/>
            <person name="Pillet L."/>
            <person name="Moustafa A."/>
            <person name="Platzer M."/>
            <person name="Groth M."/>
            <person name="Szafranski K."/>
            <person name="Schliwa M."/>
        </authorList>
    </citation>
    <scope>NUCLEOTIDE SEQUENCE [LARGE SCALE GENOMIC DNA]</scope>
</reference>
<sequence length="184" mass="22245">MRSYFTNGRDELILFECKFDKCKPAISSKVNDSNVLLHDIYKNLLHYSIIQVYWEILYYFMIPYKRTISIERNHLPKSDDLGIEFIPSNQKSKFNPLLYECDLHKLKMIRDSIDVKLTRNNDLQKLFHEVIKMQFYDNIKQTIKFNEKDKNGKLILNDKILTILNELKILYHDDIHKQWDIHFN</sequence>
<accession>X6LHF3</accession>
<evidence type="ECO:0000313" key="1">
    <source>
        <dbReference type="EMBL" id="ETO00806.1"/>
    </source>
</evidence>
<name>X6LHF3_RETFI</name>
<dbReference type="EMBL" id="ASPP01040004">
    <property type="protein sequence ID" value="ETO00806.1"/>
    <property type="molecule type" value="Genomic_DNA"/>
</dbReference>
<gene>
    <name evidence="1" type="ORF">RFI_36635</name>
</gene>
<protein>
    <submittedName>
        <fullName evidence="1">Uncharacterized protein</fullName>
    </submittedName>
</protein>
<dbReference type="OrthoDB" id="6257037at2759"/>
<dbReference type="AlphaFoldDB" id="X6LHF3"/>